<dbReference type="AlphaFoldDB" id="A0A841JXY8"/>
<sequence>MGFRRKARGIGLLGAAAFAALNLFAAPADGQGGGELHPAVVFSFDTPASAGIWPSIAQAFAREALDPRQNYPLPADTELLPAFALHPGSEFGRAIQVHLLGRCDVAEQAFRPLGPGPLGWVRSVSGEIQPFVYVDCARLAQFLDAKVLGMDDEQRVAAMSTAIARITIHEWLHITLQSAAHTDHGIRRAELTPDDLVQLAPSSAGN</sequence>
<dbReference type="EMBL" id="JACHEK010000007">
    <property type="protein sequence ID" value="MBB6145475.1"/>
    <property type="molecule type" value="Genomic_DNA"/>
</dbReference>
<dbReference type="RefSeq" id="WP_050060556.1">
    <property type="nucleotide sequence ID" value="NZ_JACHEK010000007.1"/>
</dbReference>
<organism evidence="2 3">
    <name type="scientific">Silvibacterium bohemicum</name>
    <dbReference type="NCBI Taxonomy" id="1577686"/>
    <lineage>
        <taxon>Bacteria</taxon>
        <taxon>Pseudomonadati</taxon>
        <taxon>Acidobacteriota</taxon>
        <taxon>Terriglobia</taxon>
        <taxon>Terriglobales</taxon>
        <taxon>Acidobacteriaceae</taxon>
        <taxon>Silvibacterium</taxon>
    </lineage>
</organism>
<name>A0A841JXY8_9BACT</name>
<evidence type="ECO:0000313" key="3">
    <source>
        <dbReference type="Proteomes" id="UP000538666"/>
    </source>
</evidence>
<keyword evidence="1" id="KW-0732">Signal</keyword>
<keyword evidence="3" id="KW-1185">Reference proteome</keyword>
<feature type="chain" id="PRO_5032900518" evidence="1">
    <location>
        <begin position="26"/>
        <end position="206"/>
    </location>
</feature>
<accession>A0A841JXY8</accession>
<proteinExistence type="predicted"/>
<dbReference type="Proteomes" id="UP000538666">
    <property type="component" value="Unassembled WGS sequence"/>
</dbReference>
<comment type="caution">
    <text evidence="2">The sequence shown here is derived from an EMBL/GenBank/DDBJ whole genome shotgun (WGS) entry which is preliminary data.</text>
</comment>
<dbReference type="OrthoDB" id="122403at2"/>
<evidence type="ECO:0000313" key="2">
    <source>
        <dbReference type="EMBL" id="MBB6145475.1"/>
    </source>
</evidence>
<evidence type="ECO:0000256" key="1">
    <source>
        <dbReference type="SAM" id="SignalP"/>
    </source>
</evidence>
<gene>
    <name evidence="2" type="ORF">HNQ77_003436</name>
</gene>
<feature type="signal peptide" evidence="1">
    <location>
        <begin position="1"/>
        <end position="25"/>
    </location>
</feature>
<protein>
    <submittedName>
        <fullName evidence="2">Uncharacterized protein</fullName>
    </submittedName>
</protein>
<reference evidence="2 3" key="1">
    <citation type="submission" date="2020-08" db="EMBL/GenBank/DDBJ databases">
        <title>Genomic Encyclopedia of Type Strains, Phase IV (KMG-IV): sequencing the most valuable type-strain genomes for metagenomic binning, comparative biology and taxonomic classification.</title>
        <authorList>
            <person name="Goeker M."/>
        </authorList>
    </citation>
    <scope>NUCLEOTIDE SEQUENCE [LARGE SCALE GENOMIC DNA]</scope>
    <source>
        <strain evidence="2 3">DSM 103733</strain>
    </source>
</reference>